<dbReference type="OrthoDB" id="6592184at2759"/>
<protein>
    <submittedName>
        <fullName evidence="1">Uncharacterized protein</fullName>
    </submittedName>
</protein>
<dbReference type="AlphaFoldDB" id="A0A6H5HC99"/>
<dbReference type="EMBL" id="CADCXU010028214">
    <property type="protein sequence ID" value="CAB0014796.1"/>
    <property type="molecule type" value="Genomic_DNA"/>
</dbReference>
<keyword evidence="2" id="KW-1185">Reference proteome</keyword>
<dbReference type="Proteomes" id="UP000479000">
    <property type="component" value="Unassembled WGS sequence"/>
</dbReference>
<organism evidence="1 2">
    <name type="scientific">Nesidiocoris tenuis</name>
    <dbReference type="NCBI Taxonomy" id="355587"/>
    <lineage>
        <taxon>Eukaryota</taxon>
        <taxon>Metazoa</taxon>
        <taxon>Ecdysozoa</taxon>
        <taxon>Arthropoda</taxon>
        <taxon>Hexapoda</taxon>
        <taxon>Insecta</taxon>
        <taxon>Pterygota</taxon>
        <taxon>Neoptera</taxon>
        <taxon>Paraneoptera</taxon>
        <taxon>Hemiptera</taxon>
        <taxon>Heteroptera</taxon>
        <taxon>Panheteroptera</taxon>
        <taxon>Cimicomorpha</taxon>
        <taxon>Miridae</taxon>
        <taxon>Dicyphina</taxon>
        <taxon>Nesidiocoris</taxon>
    </lineage>
</organism>
<reference evidence="1 2" key="1">
    <citation type="submission" date="2020-02" db="EMBL/GenBank/DDBJ databases">
        <authorList>
            <person name="Ferguson B K."/>
        </authorList>
    </citation>
    <scope>NUCLEOTIDE SEQUENCE [LARGE SCALE GENOMIC DNA]</scope>
</reference>
<gene>
    <name evidence="1" type="ORF">NTEN_LOCUS19203</name>
</gene>
<evidence type="ECO:0000313" key="2">
    <source>
        <dbReference type="Proteomes" id="UP000479000"/>
    </source>
</evidence>
<proteinExistence type="predicted"/>
<sequence length="382" mass="43616">MLEFTNIKENVTPVIHVLQYPGCVPKPIPSFACQGRCSSYIQSSYAYFTRPVKKIVNEYKRESYTTCYLTATPRSEIQSCIKQPRYNQICAEEIKIRWKSLQTSRRGRNRLAEHTDTDDRYEGTAQCCQGAAVGLIAPSQQCTCGSQMDVVANNEALDGGEWRCLECSARRSIREGLHVVGGVERDNMKNVFYRVLPENWTIDDLLTALIDHIAYGSVLHNTNPALSDVMGADASRYLDKIWGLKYDTTSNCESPLVTSLWALFEHLIAEKDYTEESLLEFLMRRRMESARDPFLFLLEVIEPRLVAKGVWPAIRRCQVRILPNHRMRKYVNVNEKVVFNRKPTGMEIDRRITKGWIRVATGGTGVAALLQRFPHLFPKPGK</sequence>
<evidence type="ECO:0000313" key="1">
    <source>
        <dbReference type="EMBL" id="CAB0014796.1"/>
    </source>
</evidence>
<name>A0A6H5HC99_9HEMI</name>
<accession>A0A6H5HC99</accession>